<proteinExistence type="predicted"/>
<keyword evidence="2" id="KW-1185">Reference proteome</keyword>
<dbReference type="InterPro" id="IPR000686">
    <property type="entry name" value="FANCC"/>
</dbReference>
<dbReference type="GO" id="GO:0036297">
    <property type="term" value="P:interstrand cross-link repair"/>
    <property type="evidence" value="ECO:0007669"/>
    <property type="project" value="InterPro"/>
</dbReference>
<dbReference type="GeneTree" id="ENSGT00390000016390"/>
<reference evidence="1" key="3">
    <citation type="submission" date="2025-09" db="UniProtKB">
        <authorList>
            <consortium name="Ensembl"/>
        </authorList>
    </citation>
    <scope>IDENTIFICATION</scope>
</reference>
<dbReference type="GO" id="GO:0043240">
    <property type="term" value="C:Fanconi anaemia nuclear complex"/>
    <property type="evidence" value="ECO:0007669"/>
    <property type="project" value="InterPro"/>
</dbReference>
<sequence length="585" mass="65999">MELLFFLQGFRCIFQMTELQPLSQLQETDELSLNVQEMQFWLDKAVAWGQADSPDTRKDTCRHLSRLRNFLQQILTQINNTSSTAEIMKKFPLLGQFLGRLCWNPYVTVGETSRQLLFQCILGLYTEHPSNAVEKKANQWIQKVLCQLATEDDVAVQALTKHMGVPAKEYHVKVLQKMVMWLKENVENNHSSQSEVNQSILSGSEVFVPLATFPEASPVIGALLQQPMTSISDSLNEDFFDALSSSQSRYGLQLEKQALVSLWCHSLPSLEEAVLSLLKSVTCSGSAAPQNLEHQVTKSFLPEACAQHCSIFLVVSDIFRSVLKQNETSQPVRSVVQTVTRCVLRELSLLQPQTSLKDFFPQSPSSLLVPLLTMPSEMPQEALNNHLKWLSSSLQRLAEDGDEGCSTRGRHHLFEAWFLLVQCAHWVQMAVQLLVTSKPEDRDPLLWLLTFYHHPTNKWHQRALQLVRVREAWDHLHTLFSASVFPVPAAHLQPLITLLSVKPQQPSPAPSLTLDLLVHFAVFCRLKLNVSASILQTVVDLSGLRDGAACVLSSLHLRVQEGSCFKSGDVHLRIRELQKTITQMN</sequence>
<dbReference type="PRINTS" id="PR00494">
    <property type="entry name" value="FANCONICGENE"/>
</dbReference>
<organism evidence="1 2">
    <name type="scientific">Nothobranchius furzeri</name>
    <name type="common">Turquoise killifish</name>
    <dbReference type="NCBI Taxonomy" id="105023"/>
    <lineage>
        <taxon>Eukaryota</taxon>
        <taxon>Metazoa</taxon>
        <taxon>Chordata</taxon>
        <taxon>Craniata</taxon>
        <taxon>Vertebrata</taxon>
        <taxon>Euteleostomi</taxon>
        <taxon>Actinopterygii</taxon>
        <taxon>Neopterygii</taxon>
        <taxon>Teleostei</taxon>
        <taxon>Neoteleostei</taxon>
        <taxon>Acanthomorphata</taxon>
        <taxon>Ovalentaria</taxon>
        <taxon>Atherinomorphae</taxon>
        <taxon>Cyprinodontiformes</taxon>
        <taxon>Nothobranchiidae</taxon>
        <taxon>Nothobranchius</taxon>
    </lineage>
</organism>
<dbReference type="GO" id="GO:0006289">
    <property type="term" value="P:nucleotide-excision repair"/>
    <property type="evidence" value="ECO:0007669"/>
    <property type="project" value="TreeGrafter"/>
</dbReference>
<dbReference type="PANTHER" id="PTHR16798:SF0">
    <property type="entry name" value="FANCONI ANEMIA GROUP C PROTEIN"/>
    <property type="match status" value="1"/>
</dbReference>
<gene>
    <name evidence="1" type="primary">FANCC</name>
    <name evidence="1" type="synonym">fancc</name>
</gene>
<dbReference type="PANTHER" id="PTHR16798">
    <property type="entry name" value="FANCONI ANEMIA GROUP C PROTEIN FANCC"/>
    <property type="match status" value="1"/>
</dbReference>
<accession>A0A8C6PN45</accession>
<evidence type="ECO:0000313" key="2">
    <source>
        <dbReference type="Proteomes" id="UP000694548"/>
    </source>
</evidence>
<dbReference type="GO" id="GO:0034599">
    <property type="term" value="P:cellular response to oxidative stress"/>
    <property type="evidence" value="ECO:0007669"/>
    <property type="project" value="TreeGrafter"/>
</dbReference>
<dbReference type="Ensembl" id="ENSNFUT00015048386.1">
    <property type="protein sequence ID" value="ENSNFUP00015046357.1"/>
    <property type="gene ID" value="ENSNFUG00015021977.1"/>
</dbReference>
<protein>
    <submittedName>
        <fullName evidence="1">FA complementation group C</fullName>
    </submittedName>
</protein>
<reference evidence="1" key="2">
    <citation type="submission" date="2025-08" db="UniProtKB">
        <authorList>
            <consortium name="Ensembl"/>
        </authorList>
    </citation>
    <scope>IDENTIFICATION</scope>
</reference>
<dbReference type="Proteomes" id="UP000694548">
    <property type="component" value="Chromosome sgr18"/>
</dbReference>
<dbReference type="AlphaFoldDB" id="A0A8C6PN45"/>
<evidence type="ECO:0000313" key="1">
    <source>
        <dbReference type="Ensembl" id="ENSNFUP00015046357.1"/>
    </source>
</evidence>
<reference evidence="1" key="1">
    <citation type="submission" date="2014-08" db="EMBL/GenBank/DDBJ databases">
        <authorList>
            <person name="Senf B."/>
            <person name="Petzold A."/>
            <person name="Downie B.R."/>
            <person name="Koch P."/>
            <person name="Platzer M."/>
        </authorList>
    </citation>
    <scope>NUCLEOTIDE SEQUENCE [LARGE SCALE GENOMIC DNA]</scope>
    <source>
        <strain evidence="1">GRZ</strain>
    </source>
</reference>
<dbReference type="Pfam" id="PF02106">
    <property type="entry name" value="Fanconi_C"/>
    <property type="match status" value="1"/>
</dbReference>
<name>A0A8C6PN45_NOTFU</name>